<protein>
    <submittedName>
        <fullName evidence="1">Uncharacterized protein</fullName>
    </submittedName>
</protein>
<evidence type="ECO:0000313" key="2">
    <source>
        <dbReference type="Proteomes" id="UP000252224"/>
    </source>
</evidence>
<organism evidence="1 2">
    <name type="scientific">Pseudomonas phage phCDa</name>
    <dbReference type="NCBI Taxonomy" id="2268587"/>
    <lineage>
        <taxon>Viruses</taxon>
        <taxon>Duplodnaviria</taxon>
        <taxon>Heunggongvirae</taxon>
        <taxon>Uroviricota</taxon>
        <taxon>Caudoviricetes</taxon>
        <taxon>Schitoviridae</taxon>
        <taxon>Shizishanvirus</taxon>
        <taxon>Shizishanvirus phCDa</taxon>
    </lineage>
</organism>
<evidence type="ECO:0000313" key="1">
    <source>
        <dbReference type="EMBL" id="AXC36468.1"/>
    </source>
</evidence>
<keyword evidence="2" id="KW-1185">Reference proteome</keyword>
<proteinExistence type="predicted"/>
<accession>A0A2Z5HA26</accession>
<gene>
    <name evidence="1" type="ORF">phCDa_24</name>
</gene>
<name>A0A2Z5HA26_9CAUD</name>
<reference evidence="1 2" key="1">
    <citation type="submission" date="2018-05" db="EMBL/GenBank/DDBJ databases">
        <title>Genomic characterization of a novel Pseudomonas phage phCDa.</title>
        <authorList>
            <person name="Chen C."/>
            <person name="Lu D."/>
            <person name="Wang J."/>
            <person name="Fu R."/>
        </authorList>
    </citation>
    <scope>NUCLEOTIDE SEQUENCE [LARGE SCALE GENOMIC DNA]</scope>
</reference>
<dbReference type="EMBL" id="MH382836">
    <property type="protein sequence ID" value="AXC36468.1"/>
    <property type="molecule type" value="Genomic_DNA"/>
</dbReference>
<dbReference type="Proteomes" id="UP000252224">
    <property type="component" value="Segment"/>
</dbReference>
<sequence>MKKKKDWLSIVPPLFTAGRIEIHTNSKRLIKHMRATGADVADDFLDESAGVCVYDSLPAVGVMYIYVGDGRLTTLVHECFHGAVRYLAYMGVPLETDKANETYAYFLEHLVGVGLPLVKG</sequence>